<dbReference type="CDD" id="cd00093">
    <property type="entry name" value="HTH_XRE"/>
    <property type="match status" value="1"/>
</dbReference>
<dbReference type="InterPro" id="IPR010982">
    <property type="entry name" value="Lambda_DNA-bd_dom_sf"/>
</dbReference>
<accession>A0A6L5XJL6</accession>
<dbReference type="AlphaFoldDB" id="A0A6L5XJL6"/>
<protein>
    <submittedName>
        <fullName evidence="2">Helix-turn-helix transcriptional regulator</fullName>
    </submittedName>
</protein>
<dbReference type="InterPro" id="IPR001387">
    <property type="entry name" value="Cro/C1-type_HTH"/>
</dbReference>
<organism evidence="2 3">
    <name type="scientific">Desulfovibrio porci</name>
    <dbReference type="NCBI Taxonomy" id="2605782"/>
    <lineage>
        <taxon>Bacteria</taxon>
        <taxon>Pseudomonadati</taxon>
        <taxon>Thermodesulfobacteriota</taxon>
        <taxon>Desulfovibrionia</taxon>
        <taxon>Desulfovibrionales</taxon>
        <taxon>Desulfovibrionaceae</taxon>
        <taxon>Desulfovibrio</taxon>
    </lineage>
</organism>
<dbReference type="GO" id="GO:0003677">
    <property type="term" value="F:DNA binding"/>
    <property type="evidence" value="ECO:0007669"/>
    <property type="project" value="InterPro"/>
</dbReference>
<evidence type="ECO:0000313" key="2">
    <source>
        <dbReference type="EMBL" id="MSS27334.1"/>
    </source>
</evidence>
<sequence>MKLYPHLAKAIANTLESIRNEKMMSKSSLADFADIERCYLRDIEKGNRKPTVNTIFCLCEALQIDPVAFFKMVVKEIERLKN</sequence>
<proteinExistence type="predicted"/>
<dbReference type="SUPFAM" id="SSF47413">
    <property type="entry name" value="lambda repressor-like DNA-binding domains"/>
    <property type="match status" value="1"/>
</dbReference>
<comment type="caution">
    <text evidence="2">The sequence shown here is derived from an EMBL/GenBank/DDBJ whole genome shotgun (WGS) entry which is preliminary data.</text>
</comment>
<keyword evidence="3" id="KW-1185">Reference proteome</keyword>
<dbReference type="Proteomes" id="UP000477488">
    <property type="component" value="Unassembled WGS sequence"/>
</dbReference>
<dbReference type="Gene3D" id="1.10.260.40">
    <property type="entry name" value="lambda repressor-like DNA-binding domains"/>
    <property type="match status" value="1"/>
</dbReference>
<feature type="domain" description="HTH cro/C1-type" evidence="1">
    <location>
        <begin position="15"/>
        <end position="69"/>
    </location>
</feature>
<gene>
    <name evidence="2" type="ORF">FYJ44_04575</name>
</gene>
<name>A0A6L5XJL6_9BACT</name>
<dbReference type="EMBL" id="VUMH01000003">
    <property type="protein sequence ID" value="MSS27334.1"/>
    <property type="molecule type" value="Genomic_DNA"/>
</dbReference>
<dbReference type="PROSITE" id="PS50943">
    <property type="entry name" value="HTH_CROC1"/>
    <property type="match status" value="1"/>
</dbReference>
<dbReference type="Pfam" id="PF01381">
    <property type="entry name" value="HTH_3"/>
    <property type="match status" value="1"/>
</dbReference>
<evidence type="ECO:0000313" key="3">
    <source>
        <dbReference type="Proteomes" id="UP000477488"/>
    </source>
</evidence>
<reference evidence="2 3" key="1">
    <citation type="submission" date="2019-09" db="EMBL/GenBank/DDBJ databases">
        <title>In-depth cultivation of the pig gut microbiome towards novel bacterial diversity and tailored functional studies.</title>
        <authorList>
            <person name="Wylensek D."/>
            <person name="Hitch T.C.A."/>
            <person name="Clavel T."/>
        </authorList>
    </citation>
    <scope>NUCLEOTIDE SEQUENCE [LARGE SCALE GENOMIC DNA]</scope>
    <source>
        <strain evidence="2 3">PG-178-WT-4</strain>
    </source>
</reference>
<evidence type="ECO:0000259" key="1">
    <source>
        <dbReference type="PROSITE" id="PS50943"/>
    </source>
</evidence>